<evidence type="ECO:0000313" key="2">
    <source>
        <dbReference type="EMBL" id="EAR30788.1"/>
    </source>
</evidence>
<keyword evidence="1" id="KW-0732">Signal</keyword>
<protein>
    <recommendedName>
        <fullName evidence="4">Lipoprotein</fullName>
    </recommendedName>
</protein>
<evidence type="ECO:0008006" key="4">
    <source>
        <dbReference type="Google" id="ProtNLM"/>
    </source>
</evidence>
<keyword evidence="3" id="KW-1185">Reference proteome</keyword>
<sequence>MKIQVLVLIVVCALLSACDEQNAQANVRALNLVSNEAVIRWHDDNNNKKVQLTYNGNSLLYGQSSDRFVLTNQKAQSNTYRFDVKDYVSKPIVDTTHFVFGENESYYLFAYGDSTSNGEQKAQLGAVYLYKDAIGPDNYRFNIIHTYFPLMTDLDVYLNGKLIKENLKYGHDSGFFTVSTDKNELLIVKANYPSTGPNPILRTTLSAQNDKLQLVFIAPKEFDQAYFSAKAFVVTD</sequence>
<feature type="chain" id="PRO_5002666926" description="Lipoprotein" evidence="1">
    <location>
        <begin position="26"/>
        <end position="236"/>
    </location>
</feature>
<dbReference type="HOGENOM" id="CLU_1174634_0_0_6"/>
<evidence type="ECO:0000256" key="1">
    <source>
        <dbReference type="SAM" id="SignalP"/>
    </source>
</evidence>
<feature type="signal peptide" evidence="1">
    <location>
        <begin position="1"/>
        <end position="25"/>
    </location>
</feature>
<evidence type="ECO:0000313" key="3">
    <source>
        <dbReference type="Proteomes" id="UP000006201"/>
    </source>
</evidence>
<accession>A4C5F6</accession>
<dbReference type="OrthoDB" id="6307951at2"/>
<reference evidence="2 3" key="1">
    <citation type="submission" date="2006-02" db="EMBL/GenBank/DDBJ databases">
        <authorList>
            <person name="Moran M.A."/>
            <person name="Kjelleberg S."/>
            <person name="Egan S."/>
            <person name="Saunders N."/>
            <person name="Thomas T."/>
            <person name="Ferriera S."/>
            <person name="Johnson J."/>
            <person name="Kravitz S."/>
            <person name="Halpern A."/>
            <person name="Remington K."/>
            <person name="Beeson K."/>
            <person name="Tran B."/>
            <person name="Rogers Y.-H."/>
            <person name="Friedman R."/>
            <person name="Venter J.C."/>
        </authorList>
    </citation>
    <scope>NUCLEOTIDE SEQUENCE [LARGE SCALE GENOMIC DNA]</scope>
    <source>
        <strain evidence="2 3">D2</strain>
    </source>
</reference>
<proteinExistence type="predicted"/>
<dbReference type="AlphaFoldDB" id="A4C5F6"/>
<name>A4C5F6_9GAMM</name>
<dbReference type="PROSITE" id="PS51257">
    <property type="entry name" value="PROKAR_LIPOPROTEIN"/>
    <property type="match status" value="1"/>
</dbReference>
<organism evidence="2 3">
    <name type="scientific">Pseudoalteromonas tunicata D2</name>
    <dbReference type="NCBI Taxonomy" id="87626"/>
    <lineage>
        <taxon>Bacteria</taxon>
        <taxon>Pseudomonadati</taxon>
        <taxon>Pseudomonadota</taxon>
        <taxon>Gammaproteobacteria</taxon>
        <taxon>Alteromonadales</taxon>
        <taxon>Pseudoalteromonadaceae</taxon>
        <taxon>Pseudoalteromonas</taxon>
    </lineage>
</organism>
<comment type="caution">
    <text evidence="2">The sequence shown here is derived from an EMBL/GenBank/DDBJ whole genome shotgun (WGS) entry which is preliminary data.</text>
</comment>
<dbReference type="RefSeq" id="WP_009837085.1">
    <property type="nucleotide sequence ID" value="NZ_AAOH01000001.1"/>
</dbReference>
<gene>
    <name evidence="2" type="ORF">PTD2_04426</name>
</gene>
<dbReference type="EMBL" id="AAOH01000001">
    <property type="protein sequence ID" value="EAR30788.1"/>
    <property type="molecule type" value="Genomic_DNA"/>
</dbReference>
<dbReference type="Proteomes" id="UP000006201">
    <property type="component" value="Unassembled WGS sequence"/>
</dbReference>